<dbReference type="InterPro" id="IPR000073">
    <property type="entry name" value="AB_hydrolase_1"/>
</dbReference>
<evidence type="ECO:0000259" key="3">
    <source>
        <dbReference type="Pfam" id="PF00561"/>
    </source>
</evidence>
<dbReference type="InterPro" id="IPR029058">
    <property type="entry name" value="AB_hydrolase_fold"/>
</dbReference>
<reference evidence="4" key="2">
    <citation type="submission" date="2025-09" db="UniProtKB">
        <authorList>
            <consortium name="Ensembl"/>
        </authorList>
    </citation>
    <scope>IDENTIFICATION</scope>
</reference>
<evidence type="ECO:0000313" key="5">
    <source>
        <dbReference type="Proteomes" id="UP000694569"/>
    </source>
</evidence>
<keyword evidence="2" id="KW-0378">Hydrolase</keyword>
<dbReference type="PANTHER" id="PTHR43798:SF14">
    <property type="entry name" value="SERINE HYDROLASE-LIKE PROTEIN DDB_G0286239"/>
    <property type="match status" value="1"/>
</dbReference>
<reference evidence="4" key="1">
    <citation type="submission" date="2025-08" db="UniProtKB">
        <authorList>
            <consortium name="Ensembl"/>
        </authorList>
    </citation>
    <scope>IDENTIFICATION</scope>
</reference>
<organism evidence="4 5">
    <name type="scientific">Leptobrachium leishanense</name>
    <name type="common">Leishan spiny toad</name>
    <dbReference type="NCBI Taxonomy" id="445787"/>
    <lineage>
        <taxon>Eukaryota</taxon>
        <taxon>Metazoa</taxon>
        <taxon>Chordata</taxon>
        <taxon>Craniata</taxon>
        <taxon>Vertebrata</taxon>
        <taxon>Euteleostomi</taxon>
        <taxon>Amphibia</taxon>
        <taxon>Batrachia</taxon>
        <taxon>Anura</taxon>
        <taxon>Pelobatoidea</taxon>
        <taxon>Megophryidae</taxon>
        <taxon>Leptobrachium</taxon>
    </lineage>
</organism>
<name>A0A8C5PTE2_9ANUR</name>
<dbReference type="Proteomes" id="UP000694569">
    <property type="component" value="Unplaced"/>
</dbReference>
<keyword evidence="5" id="KW-1185">Reference proteome</keyword>
<dbReference type="Gene3D" id="3.40.50.1820">
    <property type="entry name" value="alpha/beta hydrolase"/>
    <property type="match status" value="2"/>
</dbReference>
<dbReference type="Pfam" id="PF00561">
    <property type="entry name" value="Abhydrolase_1"/>
    <property type="match status" value="1"/>
</dbReference>
<dbReference type="GO" id="GO:0016020">
    <property type="term" value="C:membrane"/>
    <property type="evidence" value="ECO:0007669"/>
    <property type="project" value="TreeGrafter"/>
</dbReference>
<dbReference type="AlphaFoldDB" id="A0A8C5PTE2"/>
<sequence length="278" mass="30793">MSAVLKELQFAVPWGHLAAKAWGSAKGYPFLCLHGWQDNANTFDRLIPLLPQDNYYVSLDFSGHGLSSHLPQGMRYQHLDYLTDVHRAITALGWKKFSIVAHSMGGVIAGMDFIQSKIVRATVHFRELEGATKAKVHTIEGAVQRLLSVNSALTADSAKLILERGTTSVPGGVTFNRDIRVSVDIAFLLDISSCLHIMKNITADVHIILATKGLTADLIRGIYTEHGQSLLTGYQDYLKERFQLSVVDGNHFVHLNEPEKVAELVCKRLLNTNTFAKL</sequence>
<feature type="domain" description="AB hydrolase-1" evidence="3">
    <location>
        <begin position="28"/>
        <end position="109"/>
    </location>
</feature>
<protein>
    <recommendedName>
        <fullName evidence="3">AB hydrolase-1 domain-containing protein</fullName>
    </recommendedName>
</protein>
<dbReference type="GO" id="GO:0016787">
    <property type="term" value="F:hydrolase activity"/>
    <property type="evidence" value="ECO:0007669"/>
    <property type="project" value="UniProtKB-KW"/>
</dbReference>
<dbReference type="SUPFAM" id="SSF53474">
    <property type="entry name" value="alpha/beta-Hydrolases"/>
    <property type="match status" value="1"/>
</dbReference>
<dbReference type="InterPro" id="IPR050266">
    <property type="entry name" value="AB_hydrolase_sf"/>
</dbReference>
<dbReference type="GeneTree" id="ENSGT00530000063960"/>
<evidence type="ECO:0000313" key="4">
    <source>
        <dbReference type="Ensembl" id="ENSLLEP00000027262.1"/>
    </source>
</evidence>
<evidence type="ECO:0000256" key="2">
    <source>
        <dbReference type="ARBA" id="ARBA00022801"/>
    </source>
</evidence>
<comment type="similarity">
    <text evidence="1">Belongs to the AB hydrolase superfamily.</text>
</comment>
<proteinExistence type="inferred from homology"/>
<evidence type="ECO:0000256" key="1">
    <source>
        <dbReference type="ARBA" id="ARBA00008645"/>
    </source>
</evidence>
<dbReference type="PANTHER" id="PTHR43798">
    <property type="entry name" value="MONOACYLGLYCEROL LIPASE"/>
    <property type="match status" value="1"/>
</dbReference>
<dbReference type="Ensembl" id="ENSLLET00000028331.1">
    <property type="protein sequence ID" value="ENSLLEP00000027262.1"/>
    <property type="gene ID" value="ENSLLEG00000017181.1"/>
</dbReference>
<accession>A0A8C5PTE2</accession>